<comment type="subcellular location">
    <subcellularLocation>
        <location evidence="1">Secreted</location>
    </subcellularLocation>
</comment>
<evidence type="ECO:0000256" key="1">
    <source>
        <dbReference type="ARBA" id="ARBA00004613"/>
    </source>
</evidence>
<protein>
    <submittedName>
        <fullName evidence="4">Stalk domain-containing protein</fullName>
    </submittedName>
</protein>
<dbReference type="PANTHER" id="PTHR34216">
    <property type="match status" value="1"/>
</dbReference>
<dbReference type="PANTHER" id="PTHR34216:SF3">
    <property type="entry name" value="POLY-BETA-1,6-N-ACETYL-D-GLUCOSAMINE N-DEACETYLASE"/>
    <property type="match status" value="1"/>
</dbReference>
<sequence length="401" mass="45263">MKFGVLVVCASTILVVMLLGSWNLHAEVKVMLDGKEVKYDTPAQLMNKRTMVPIRFTMEKLGADIEWSHTKREVKVFRGEDVISLTIGEKEASKNGEIVLNDAAPVLKGKRTLVPLRFLSENFGYGVDWDHSTRTVFIDSDGEEFNPYEVDVPVLMYHHLASGVSTGATIDPVVFESHMKAIHNKGYNTITDHDLVDYLERGKKLPEQPILITFDDGYRSNYDLAYPILKELEMKASINLIASRMSNDVDAFPNEIPKMTWDQARDSLDVFTFQGHTWDSHYKGKTAGGTKRGVITERMYVGDKLETQASFENRLRSDLSKSKESIEKQLGESVVSIAYPYGNYSRDTIRVAQEVGYKIGFTTKNGDVSYGEDSLFELKRINGHGKYSADDMINKIEEALQ</sequence>
<dbReference type="RefSeq" id="WP_289216026.1">
    <property type="nucleotide sequence ID" value="NZ_JAPVRC010000004.1"/>
</dbReference>
<dbReference type="Pfam" id="PF01522">
    <property type="entry name" value="Polysacc_deac_1"/>
    <property type="match status" value="1"/>
</dbReference>
<dbReference type="PROSITE" id="PS51677">
    <property type="entry name" value="NODB"/>
    <property type="match status" value="1"/>
</dbReference>
<dbReference type="SUPFAM" id="SSF88713">
    <property type="entry name" value="Glycoside hydrolase/deacetylase"/>
    <property type="match status" value="1"/>
</dbReference>
<evidence type="ECO:0000256" key="2">
    <source>
        <dbReference type="ARBA" id="ARBA00022729"/>
    </source>
</evidence>
<dbReference type="Gene3D" id="3.20.20.370">
    <property type="entry name" value="Glycoside hydrolase/deacetylase"/>
    <property type="match status" value="1"/>
</dbReference>
<dbReference type="CDD" id="cd10918">
    <property type="entry name" value="CE4_NodB_like_5s_6s"/>
    <property type="match status" value="1"/>
</dbReference>
<dbReference type="InterPro" id="IPR011330">
    <property type="entry name" value="Glyco_hydro/deAcase_b/a-brl"/>
</dbReference>
<dbReference type="InterPro" id="IPR036582">
    <property type="entry name" value="Mao_N_sf"/>
</dbReference>
<gene>
    <name evidence="4" type="ORF">ACFQMN_13390</name>
</gene>
<dbReference type="Proteomes" id="UP001596494">
    <property type="component" value="Unassembled WGS sequence"/>
</dbReference>
<keyword evidence="2" id="KW-0732">Signal</keyword>
<proteinExistence type="predicted"/>
<dbReference type="InterPro" id="IPR012854">
    <property type="entry name" value="Cu_amine_oxidase-like_N"/>
</dbReference>
<evidence type="ECO:0000313" key="5">
    <source>
        <dbReference type="Proteomes" id="UP001596494"/>
    </source>
</evidence>
<dbReference type="Gene3D" id="3.30.457.10">
    <property type="entry name" value="Copper amine oxidase-like, N-terminal domain"/>
    <property type="match status" value="1"/>
</dbReference>
<organism evidence="4 5">
    <name type="scientific">Halobacillus campisalis</name>
    <dbReference type="NCBI Taxonomy" id="435909"/>
    <lineage>
        <taxon>Bacteria</taxon>
        <taxon>Bacillati</taxon>
        <taxon>Bacillota</taxon>
        <taxon>Bacilli</taxon>
        <taxon>Bacillales</taxon>
        <taxon>Bacillaceae</taxon>
        <taxon>Halobacillus</taxon>
    </lineage>
</organism>
<dbReference type="InterPro" id="IPR002509">
    <property type="entry name" value="NODB_dom"/>
</dbReference>
<evidence type="ECO:0000259" key="3">
    <source>
        <dbReference type="PROSITE" id="PS51677"/>
    </source>
</evidence>
<dbReference type="SUPFAM" id="SSF55383">
    <property type="entry name" value="Copper amine oxidase, domain N"/>
    <property type="match status" value="1"/>
</dbReference>
<dbReference type="InterPro" id="IPR051398">
    <property type="entry name" value="Polysacch_Deacetylase"/>
</dbReference>
<keyword evidence="5" id="KW-1185">Reference proteome</keyword>
<name>A0ABW2K6P5_9BACI</name>
<evidence type="ECO:0000313" key="4">
    <source>
        <dbReference type="EMBL" id="MFC7321876.1"/>
    </source>
</evidence>
<feature type="domain" description="NodB homology" evidence="3">
    <location>
        <begin position="208"/>
        <end position="401"/>
    </location>
</feature>
<dbReference type="Pfam" id="PF07833">
    <property type="entry name" value="Cu_amine_oxidN1"/>
    <property type="match status" value="1"/>
</dbReference>
<accession>A0ABW2K6P5</accession>
<dbReference type="EMBL" id="JBHTBY010000011">
    <property type="protein sequence ID" value="MFC7321876.1"/>
    <property type="molecule type" value="Genomic_DNA"/>
</dbReference>
<comment type="caution">
    <text evidence="4">The sequence shown here is derived from an EMBL/GenBank/DDBJ whole genome shotgun (WGS) entry which is preliminary data.</text>
</comment>
<reference evidence="5" key="1">
    <citation type="journal article" date="2019" name="Int. J. Syst. Evol. Microbiol.">
        <title>The Global Catalogue of Microorganisms (GCM) 10K type strain sequencing project: providing services to taxonomists for standard genome sequencing and annotation.</title>
        <authorList>
            <consortium name="The Broad Institute Genomics Platform"/>
            <consortium name="The Broad Institute Genome Sequencing Center for Infectious Disease"/>
            <person name="Wu L."/>
            <person name="Ma J."/>
        </authorList>
    </citation>
    <scope>NUCLEOTIDE SEQUENCE [LARGE SCALE GENOMIC DNA]</scope>
    <source>
        <strain evidence="5">CCUG 73951</strain>
    </source>
</reference>